<dbReference type="AlphaFoldDB" id="U2K6B9"/>
<reference evidence="2 3" key="1">
    <citation type="submission" date="2013-07" db="EMBL/GenBank/DDBJ databases">
        <authorList>
            <person name="Weinstock G."/>
            <person name="Sodergren E."/>
            <person name="Wylie T."/>
            <person name="Fulton L."/>
            <person name="Fulton R."/>
            <person name="Fronick C."/>
            <person name="O'Laughlin M."/>
            <person name="Godfrey J."/>
            <person name="Miner T."/>
            <person name="Herter B."/>
            <person name="Appelbaum E."/>
            <person name="Cordes M."/>
            <person name="Lek S."/>
            <person name="Wollam A."/>
            <person name="Pepin K.H."/>
            <person name="Palsikar V.B."/>
            <person name="Mitreva M."/>
            <person name="Wilson R.K."/>
        </authorList>
    </citation>
    <scope>NUCLEOTIDE SEQUENCE [LARGE SCALE GENOMIC DNA]</scope>
    <source>
        <strain evidence="2 3">ATCC 27760</strain>
    </source>
</reference>
<dbReference type="PATRIC" id="fig|411473.3.peg.2745"/>
<keyword evidence="3" id="KW-1185">Reference proteome</keyword>
<feature type="transmembrane region" description="Helical" evidence="1">
    <location>
        <begin position="123"/>
        <end position="144"/>
    </location>
</feature>
<feature type="transmembrane region" description="Helical" evidence="1">
    <location>
        <begin position="179"/>
        <end position="202"/>
    </location>
</feature>
<evidence type="ECO:0000256" key="1">
    <source>
        <dbReference type="SAM" id="Phobius"/>
    </source>
</evidence>
<dbReference type="EMBL" id="AWVF01000437">
    <property type="protein sequence ID" value="ERJ87640.1"/>
    <property type="molecule type" value="Genomic_DNA"/>
</dbReference>
<comment type="caution">
    <text evidence="2">The sequence shown here is derived from an EMBL/GenBank/DDBJ whole genome shotgun (WGS) entry which is preliminary data.</text>
</comment>
<gene>
    <name evidence="2" type="ORF">RUMCAL_03277</name>
</gene>
<keyword evidence="1" id="KW-0812">Transmembrane</keyword>
<feature type="transmembrane region" description="Helical" evidence="1">
    <location>
        <begin position="150"/>
        <end position="172"/>
    </location>
</feature>
<keyword evidence="1" id="KW-0472">Membrane</keyword>
<organism evidence="2 3">
    <name type="scientific">Ruminococcus callidus ATCC 27760</name>
    <dbReference type="NCBI Taxonomy" id="411473"/>
    <lineage>
        <taxon>Bacteria</taxon>
        <taxon>Bacillati</taxon>
        <taxon>Bacillota</taxon>
        <taxon>Clostridia</taxon>
        <taxon>Eubacteriales</taxon>
        <taxon>Oscillospiraceae</taxon>
        <taxon>Ruminococcus</taxon>
    </lineage>
</organism>
<sequence length="249" mass="28127">MLPILCGIGCAVLVILDIVGKLHPERTRSQVLLHLFSLVGALLPLAAMVWVYVLFPNQTDSNPVLQVLRYLYDLPAPLSFLPKLAVAFCAMTWCYTMVRTCSCVPISQTGSTPQQAAKQQLTMLWLSLPFFLLMLVSGVILLVYLLSFWWIFALLVLMFGIIFLPAIIFGAVMLGYVTLLMALPLLLYLVALLIPYVMGIVYGSRYLIACAPCLGWKKPWRIFLQVVMCLPWLRWIVTAITMEKMRKIH</sequence>
<feature type="transmembrane region" description="Helical" evidence="1">
    <location>
        <begin position="75"/>
        <end position="98"/>
    </location>
</feature>
<accession>U2K6B9</accession>
<feature type="transmembrane region" description="Helical" evidence="1">
    <location>
        <begin position="222"/>
        <end position="242"/>
    </location>
</feature>
<protein>
    <submittedName>
        <fullName evidence="2">Uncharacterized protein</fullName>
    </submittedName>
</protein>
<feature type="transmembrane region" description="Helical" evidence="1">
    <location>
        <begin position="31"/>
        <end position="55"/>
    </location>
</feature>
<evidence type="ECO:0000313" key="2">
    <source>
        <dbReference type="EMBL" id="ERJ87640.1"/>
    </source>
</evidence>
<evidence type="ECO:0000313" key="3">
    <source>
        <dbReference type="Proteomes" id="UP000016662"/>
    </source>
</evidence>
<keyword evidence="1" id="KW-1133">Transmembrane helix</keyword>
<dbReference type="STRING" id="411473.RUMCAL_03277"/>
<name>U2K6B9_9FIRM</name>
<dbReference type="RefSeq" id="WP_021681587.1">
    <property type="nucleotide sequence ID" value="NZ_KI260356.1"/>
</dbReference>
<dbReference type="Proteomes" id="UP000016662">
    <property type="component" value="Unassembled WGS sequence"/>
</dbReference>
<dbReference type="HOGENOM" id="CLU_1115140_0_0_9"/>
<proteinExistence type="predicted"/>